<sequence>MEHACDRIENTHLNSINGLLWYSRMKYNPVFGMILEATQSGENVEYFHNIQRRDRDYDAAVIMSTVEGSLCVDGIRYREKPSFLW</sequence>
<evidence type="ECO:0000313" key="1">
    <source>
        <dbReference type="EMBL" id="GFQ69046.1"/>
    </source>
</evidence>
<reference evidence="1" key="1">
    <citation type="submission" date="2020-07" db="EMBL/GenBank/DDBJ databases">
        <title>Multicomponent nature underlies the extraordinary mechanical properties of spider dragline silk.</title>
        <authorList>
            <person name="Kono N."/>
            <person name="Nakamura H."/>
            <person name="Mori M."/>
            <person name="Yoshida Y."/>
            <person name="Ohtoshi R."/>
            <person name="Malay A.D."/>
            <person name="Moran D.A.P."/>
            <person name="Tomita M."/>
            <person name="Numata K."/>
            <person name="Arakawa K."/>
        </authorList>
    </citation>
    <scope>NUCLEOTIDE SEQUENCE</scope>
</reference>
<organism evidence="1 2">
    <name type="scientific">Trichonephila clavata</name>
    <name type="common">Joro spider</name>
    <name type="synonym">Nephila clavata</name>
    <dbReference type="NCBI Taxonomy" id="2740835"/>
    <lineage>
        <taxon>Eukaryota</taxon>
        <taxon>Metazoa</taxon>
        <taxon>Ecdysozoa</taxon>
        <taxon>Arthropoda</taxon>
        <taxon>Chelicerata</taxon>
        <taxon>Arachnida</taxon>
        <taxon>Araneae</taxon>
        <taxon>Araneomorphae</taxon>
        <taxon>Entelegynae</taxon>
        <taxon>Araneoidea</taxon>
        <taxon>Nephilidae</taxon>
        <taxon>Trichonephila</taxon>
    </lineage>
</organism>
<dbReference type="AlphaFoldDB" id="A0A8X6KCN9"/>
<accession>A0A8X6KCN9</accession>
<dbReference type="EMBL" id="BMAO01010714">
    <property type="protein sequence ID" value="GFQ69046.1"/>
    <property type="molecule type" value="Genomic_DNA"/>
</dbReference>
<proteinExistence type="predicted"/>
<dbReference type="Proteomes" id="UP000887116">
    <property type="component" value="Unassembled WGS sequence"/>
</dbReference>
<keyword evidence="2" id="KW-1185">Reference proteome</keyword>
<comment type="caution">
    <text evidence="1">The sequence shown here is derived from an EMBL/GenBank/DDBJ whole genome shotgun (WGS) entry which is preliminary data.</text>
</comment>
<evidence type="ECO:0000313" key="2">
    <source>
        <dbReference type="Proteomes" id="UP000887116"/>
    </source>
</evidence>
<protein>
    <submittedName>
        <fullName evidence="1">Uncharacterized protein</fullName>
    </submittedName>
</protein>
<gene>
    <name evidence="1" type="ORF">TNCT_604911</name>
</gene>
<name>A0A8X6KCN9_TRICU</name>